<dbReference type="Pfam" id="PF00534">
    <property type="entry name" value="Glycos_transf_1"/>
    <property type="match status" value="1"/>
</dbReference>
<feature type="domain" description="Glycosyltransferase subfamily 4-like N-terminal" evidence="2">
    <location>
        <begin position="55"/>
        <end position="170"/>
    </location>
</feature>
<reference evidence="3 4" key="1">
    <citation type="journal article" date="2016" name="Nat. Commun.">
        <title>Thousands of microbial genomes shed light on interconnected biogeochemical processes in an aquifer system.</title>
        <authorList>
            <person name="Anantharaman K."/>
            <person name="Brown C.T."/>
            <person name="Hug L.A."/>
            <person name="Sharon I."/>
            <person name="Castelle C.J."/>
            <person name="Probst A.J."/>
            <person name="Thomas B.C."/>
            <person name="Singh A."/>
            <person name="Wilkins M.J."/>
            <person name="Karaoz U."/>
            <person name="Brodie E.L."/>
            <person name="Williams K.H."/>
            <person name="Hubbard S.S."/>
            <person name="Banfield J.F."/>
        </authorList>
    </citation>
    <scope>NUCLEOTIDE SEQUENCE [LARGE SCALE GENOMIC DNA]</scope>
</reference>
<gene>
    <name evidence="3" type="ORF">A3D09_04215</name>
</gene>
<dbReference type="Pfam" id="PF13439">
    <property type="entry name" value="Glyco_transf_4"/>
    <property type="match status" value="1"/>
</dbReference>
<dbReference type="CDD" id="cd03801">
    <property type="entry name" value="GT4_PimA-like"/>
    <property type="match status" value="1"/>
</dbReference>
<evidence type="ECO:0000313" key="3">
    <source>
        <dbReference type="EMBL" id="OGD70852.1"/>
    </source>
</evidence>
<dbReference type="InterPro" id="IPR001296">
    <property type="entry name" value="Glyco_trans_1"/>
</dbReference>
<dbReference type="InterPro" id="IPR028098">
    <property type="entry name" value="Glyco_trans_4-like_N"/>
</dbReference>
<dbReference type="Proteomes" id="UP000177390">
    <property type="component" value="Unassembled WGS sequence"/>
</dbReference>
<dbReference type="AlphaFoldDB" id="A0A1F5ETY6"/>
<sequence>RGAFLNPFELQNFYPLAKKYDLRAVSSMHPISEDVEIPLTKTHAVTDLPNIPFKYHILNRLSVDAHYLLGLEQILKGVDIAHVAETYYHYTIQAINAKKKGFVKKVVSTVWEIIPFNNEGIWGRKWFKRQAYAGVDHFLAITELARKALLEEGVSGEKITVIPMGVDLSRFKPVKPNQKVTNILCVGRLVPEKGMGELARAFQGLREKYPNLKLTLVGDGPMKNYLEKIRGITIKRVPYQQIHEEYQKADIFCLPSKTTLNWQEQYGMVLVEAMACGLPIVTTKTGAIGEVCGEAVVYAKPGDTNDLQLKLAHLIESESSRAILREKSITRTKAKYDHLKTAKQIDALYQKVLWE</sequence>
<dbReference type="Gene3D" id="3.40.50.2000">
    <property type="entry name" value="Glycogen Phosphorylase B"/>
    <property type="match status" value="2"/>
</dbReference>
<dbReference type="EMBL" id="MFAH01000042">
    <property type="protein sequence ID" value="OGD70852.1"/>
    <property type="molecule type" value="Genomic_DNA"/>
</dbReference>
<dbReference type="GO" id="GO:0016757">
    <property type="term" value="F:glycosyltransferase activity"/>
    <property type="evidence" value="ECO:0007669"/>
    <property type="project" value="InterPro"/>
</dbReference>
<organism evidence="3 4">
    <name type="scientific">Candidatus Collierbacteria bacterium RIFCSPHIGHO2_02_FULL_49_10</name>
    <dbReference type="NCBI Taxonomy" id="1817723"/>
    <lineage>
        <taxon>Bacteria</taxon>
        <taxon>Candidatus Collieribacteriota</taxon>
    </lineage>
</organism>
<evidence type="ECO:0000313" key="4">
    <source>
        <dbReference type="Proteomes" id="UP000177390"/>
    </source>
</evidence>
<dbReference type="SUPFAM" id="SSF53756">
    <property type="entry name" value="UDP-Glycosyltransferase/glycogen phosphorylase"/>
    <property type="match status" value="1"/>
</dbReference>
<evidence type="ECO:0008006" key="5">
    <source>
        <dbReference type="Google" id="ProtNLM"/>
    </source>
</evidence>
<name>A0A1F5ETY6_9BACT</name>
<evidence type="ECO:0000259" key="2">
    <source>
        <dbReference type="Pfam" id="PF13439"/>
    </source>
</evidence>
<proteinExistence type="predicted"/>
<dbReference type="PANTHER" id="PTHR45947">
    <property type="entry name" value="SULFOQUINOVOSYL TRANSFERASE SQD2"/>
    <property type="match status" value="1"/>
</dbReference>
<comment type="caution">
    <text evidence="3">The sequence shown here is derived from an EMBL/GenBank/DDBJ whole genome shotgun (WGS) entry which is preliminary data.</text>
</comment>
<accession>A0A1F5ETY6</accession>
<feature type="domain" description="Glycosyl transferase family 1" evidence="1">
    <location>
        <begin position="174"/>
        <end position="328"/>
    </location>
</feature>
<feature type="non-terminal residue" evidence="3">
    <location>
        <position position="1"/>
    </location>
</feature>
<dbReference type="InterPro" id="IPR050194">
    <property type="entry name" value="Glycosyltransferase_grp1"/>
</dbReference>
<protein>
    <recommendedName>
        <fullName evidence="5">Glycosyl transferase family 1 domain-containing protein</fullName>
    </recommendedName>
</protein>
<dbReference type="PANTHER" id="PTHR45947:SF3">
    <property type="entry name" value="SULFOQUINOVOSYL TRANSFERASE SQD2"/>
    <property type="match status" value="1"/>
</dbReference>
<evidence type="ECO:0000259" key="1">
    <source>
        <dbReference type="Pfam" id="PF00534"/>
    </source>
</evidence>